<dbReference type="Pfam" id="PF20237">
    <property type="entry name" value="DUF6594"/>
    <property type="match status" value="1"/>
</dbReference>
<accession>A0A6A5QK01</accession>
<dbReference type="AlphaFoldDB" id="A0A6A5QK01"/>
<feature type="non-terminal residue" evidence="2">
    <location>
        <position position="50"/>
    </location>
</feature>
<proteinExistence type="predicted"/>
<sequence length="50" mass="6026">MQRRMKPWKKIGHLGFSAFLALDKDFIIFCRFCRLNVRLLLCLQNQITEL</sequence>
<keyword evidence="3" id="KW-1185">Reference proteome</keyword>
<protein>
    <recommendedName>
        <fullName evidence="1">DUF6594 domain-containing protein</fullName>
    </recommendedName>
</protein>
<dbReference type="OrthoDB" id="5416037at2759"/>
<dbReference type="EMBL" id="ML979136">
    <property type="protein sequence ID" value="KAF1915712.1"/>
    <property type="molecule type" value="Genomic_DNA"/>
</dbReference>
<dbReference type="InterPro" id="IPR046529">
    <property type="entry name" value="DUF6594"/>
</dbReference>
<gene>
    <name evidence="2" type="ORF">BDU57DRAFT_518825</name>
</gene>
<evidence type="ECO:0000313" key="2">
    <source>
        <dbReference type="EMBL" id="KAF1915712.1"/>
    </source>
</evidence>
<dbReference type="Proteomes" id="UP000800096">
    <property type="component" value="Unassembled WGS sequence"/>
</dbReference>
<feature type="domain" description="DUF6594" evidence="1">
    <location>
        <begin position="16"/>
        <end position="50"/>
    </location>
</feature>
<organism evidence="2 3">
    <name type="scientific">Ampelomyces quisqualis</name>
    <name type="common">Powdery mildew agent</name>
    <dbReference type="NCBI Taxonomy" id="50730"/>
    <lineage>
        <taxon>Eukaryota</taxon>
        <taxon>Fungi</taxon>
        <taxon>Dikarya</taxon>
        <taxon>Ascomycota</taxon>
        <taxon>Pezizomycotina</taxon>
        <taxon>Dothideomycetes</taxon>
        <taxon>Pleosporomycetidae</taxon>
        <taxon>Pleosporales</taxon>
        <taxon>Pleosporineae</taxon>
        <taxon>Phaeosphaeriaceae</taxon>
        <taxon>Ampelomyces</taxon>
    </lineage>
</organism>
<reference evidence="2" key="1">
    <citation type="journal article" date="2020" name="Stud. Mycol.">
        <title>101 Dothideomycetes genomes: a test case for predicting lifestyles and emergence of pathogens.</title>
        <authorList>
            <person name="Haridas S."/>
            <person name="Albert R."/>
            <person name="Binder M."/>
            <person name="Bloem J."/>
            <person name="Labutti K."/>
            <person name="Salamov A."/>
            <person name="Andreopoulos B."/>
            <person name="Baker S."/>
            <person name="Barry K."/>
            <person name="Bills G."/>
            <person name="Bluhm B."/>
            <person name="Cannon C."/>
            <person name="Castanera R."/>
            <person name="Culley D."/>
            <person name="Daum C."/>
            <person name="Ezra D."/>
            <person name="Gonzalez J."/>
            <person name="Henrissat B."/>
            <person name="Kuo A."/>
            <person name="Liang C."/>
            <person name="Lipzen A."/>
            <person name="Lutzoni F."/>
            <person name="Magnuson J."/>
            <person name="Mondo S."/>
            <person name="Nolan M."/>
            <person name="Ohm R."/>
            <person name="Pangilinan J."/>
            <person name="Park H.-J."/>
            <person name="Ramirez L."/>
            <person name="Alfaro M."/>
            <person name="Sun H."/>
            <person name="Tritt A."/>
            <person name="Yoshinaga Y."/>
            <person name="Zwiers L.-H."/>
            <person name="Turgeon B."/>
            <person name="Goodwin S."/>
            <person name="Spatafora J."/>
            <person name="Crous P."/>
            <person name="Grigoriev I."/>
        </authorList>
    </citation>
    <scope>NUCLEOTIDE SEQUENCE</scope>
    <source>
        <strain evidence="2">HMLAC05119</strain>
    </source>
</reference>
<evidence type="ECO:0000259" key="1">
    <source>
        <dbReference type="Pfam" id="PF20237"/>
    </source>
</evidence>
<name>A0A6A5QK01_AMPQU</name>
<evidence type="ECO:0000313" key="3">
    <source>
        <dbReference type="Proteomes" id="UP000800096"/>
    </source>
</evidence>